<dbReference type="AlphaFoldDB" id="A0A103XUL2"/>
<evidence type="ECO:0000313" key="4">
    <source>
        <dbReference type="EMBL" id="KVH97125.1"/>
    </source>
</evidence>
<evidence type="ECO:0000256" key="1">
    <source>
        <dbReference type="ARBA" id="ARBA00022741"/>
    </source>
</evidence>
<dbReference type="InterPro" id="IPR027417">
    <property type="entry name" value="P-loop_NTPase"/>
</dbReference>
<dbReference type="Gramene" id="KVH97125">
    <property type="protein sequence ID" value="KVH97125"/>
    <property type="gene ID" value="Ccrd_000782"/>
</dbReference>
<keyword evidence="5" id="KW-1185">Reference proteome</keyword>
<dbReference type="GO" id="GO:0042254">
    <property type="term" value="P:ribosome biogenesis"/>
    <property type="evidence" value="ECO:0007669"/>
    <property type="project" value="TreeGrafter"/>
</dbReference>
<sequence>MERLSITMYDFELISYVLISILPSQQYGVDLETGFLLYGPPGCGKTLIAKAVANEAGANFIHIKGPELLTKYVGESELAVRTIFSRARTCSPCILFFDEVFLGSEN</sequence>
<feature type="domain" description="ATPase AAA-type core" evidence="3">
    <location>
        <begin position="36"/>
        <end position="100"/>
    </location>
</feature>
<evidence type="ECO:0000259" key="3">
    <source>
        <dbReference type="Pfam" id="PF00004"/>
    </source>
</evidence>
<gene>
    <name evidence="4" type="ORF">Ccrd_000782</name>
</gene>
<dbReference type="PANTHER" id="PTHR23077">
    <property type="entry name" value="AAA-FAMILY ATPASE"/>
    <property type="match status" value="1"/>
</dbReference>
<dbReference type="InterPro" id="IPR003959">
    <property type="entry name" value="ATPase_AAA_core"/>
</dbReference>
<accession>A0A103XUL2</accession>
<dbReference type="GO" id="GO:0005634">
    <property type="term" value="C:nucleus"/>
    <property type="evidence" value="ECO:0007669"/>
    <property type="project" value="TreeGrafter"/>
</dbReference>
<dbReference type="GO" id="GO:1990275">
    <property type="term" value="F:preribosome binding"/>
    <property type="evidence" value="ECO:0007669"/>
    <property type="project" value="TreeGrafter"/>
</dbReference>
<organism evidence="4 5">
    <name type="scientific">Cynara cardunculus var. scolymus</name>
    <name type="common">Globe artichoke</name>
    <name type="synonym">Cynara scolymus</name>
    <dbReference type="NCBI Taxonomy" id="59895"/>
    <lineage>
        <taxon>Eukaryota</taxon>
        <taxon>Viridiplantae</taxon>
        <taxon>Streptophyta</taxon>
        <taxon>Embryophyta</taxon>
        <taxon>Tracheophyta</taxon>
        <taxon>Spermatophyta</taxon>
        <taxon>Magnoliopsida</taxon>
        <taxon>eudicotyledons</taxon>
        <taxon>Gunneridae</taxon>
        <taxon>Pentapetalae</taxon>
        <taxon>asterids</taxon>
        <taxon>campanulids</taxon>
        <taxon>Asterales</taxon>
        <taxon>Asteraceae</taxon>
        <taxon>Carduoideae</taxon>
        <taxon>Cardueae</taxon>
        <taxon>Carduinae</taxon>
        <taxon>Cynara</taxon>
    </lineage>
</organism>
<dbReference type="GO" id="GO:0016887">
    <property type="term" value="F:ATP hydrolysis activity"/>
    <property type="evidence" value="ECO:0007669"/>
    <property type="project" value="InterPro"/>
</dbReference>
<dbReference type="GO" id="GO:0003723">
    <property type="term" value="F:RNA binding"/>
    <property type="evidence" value="ECO:0007669"/>
    <property type="project" value="TreeGrafter"/>
</dbReference>
<keyword evidence="1" id="KW-0547">Nucleotide-binding</keyword>
<dbReference type="GO" id="GO:0005524">
    <property type="term" value="F:ATP binding"/>
    <property type="evidence" value="ECO:0007669"/>
    <property type="project" value="UniProtKB-KW"/>
</dbReference>
<dbReference type="Gene3D" id="3.40.50.300">
    <property type="entry name" value="P-loop containing nucleotide triphosphate hydrolases"/>
    <property type="match status" value="1"/>
</dbReference>
<name>A0A103XUL2_CYNCS</name>
<dbReference type="Pfam" id="PF00004">
    <property type="entry name" value="AAA"/>
    <property type="match status" value="1"/>
</dbReference>
<dbReference type="EMBL" id="LEKV01003855">
    <property type="protein sequence ID" value="KVH97125.1"/>
    <property type="molecule type" value="Genomic_DNA"/>
</dbReference>
<reference evidence="4 5" key="1">
    <citation type="journal article" date="2016" name="Sci. Rep.">
        <title>The genome sequence of the outbreeding globe artichoke constructed de novo incorporating a phase-aware low-pass sequencing strategy of F1 progeny.</title>
        <authorList>
            <person name="Scaglione D."/>
            <person name="Reyes-Chin-Wo S."/>
            <person name="Acquadro A."/>
            <person name="Froenicke L."/>
            <person name="Portis E."/>
            <person name="Beitel C."/>
            <person name="Tirone M."/>
            <person name="Mauro R."/>
            <person name="Lo Monaco A."/>
            <person name="Mauromicale G."/>
            <person name="Faccioli P."/>
            <person name="Cattivelli L."/>
            <person name="Rieseberg L."/>
            <person name="Michelmore R."/>
            <person name="Lanteri S."/>
        </authorList>
    </citation>
    <scope>NUCLEOTIDE SEQUENCE [LARGE SCALE GENOMIC DNA]</scope>
    <source>
        <strain evidence="4">2C</strain>
    </source>
</reference>
<proteinExistence type="predicted"/>
<dbReference type="Proteomes" id="UP000243975">
    <property type="component" value="Unassembled WGS sequence"/>
</dbReference>
<comment type="caution">
    <text evidence="4">The sequence shown here is derived from an EMBL/GenBank/DDBJ whole genome shotgun (WGS) entry which is preliminary data.</text>
</comment>
<dbReference type="STRING" id="59895.A0A103XUL2"/>
<evidence type="ECO:0000313" key="5">
    <source>
        <dbReference type="Proteomes" id="UP000243975"/>
    </source>
</evidence>
<dbReference type="SUPFAM" id="SSF52540">
    <property type="entry name" value="P-loop containing nucleoside triphosphate hydrolases"/>
    <property type="match status" value="1"/>
</dbReference>
<dbReference type="PANTHER" id="PTHR23077:SF171">
    <property type="entry name" value="NUCLEAR VALOSIN-CONTAINING PROTEIN-LIKE"/>
    <property type="match status" value="1"/>
</dbReference>
<evidence type="ECO:0000256" key="2">
    <source>
        <dbReference type="ARBA" id="ARBA00022840"/>
    </source>
</evidence>
<dbReference type="InterPro" id="IPR050168">
    <property type="entry name" value="AAA_ATPase_domain"/>
</dbReference>
<protein>
    <submittedName>
        <fullName evidence="4">ATPase, AAA-type, core</fullName>
    </submittedName>
</protein>
<keyword evidence="2" id="KW-0067">ATP-binding</keyword>